<keyword evidence="4" id="KW-1185">Reference proteome</keyword>
<dbReference type="AlphaFoldDB" id="A0A0D2LD18"/>
<dbReference type="InterPro" id="IPR027417">
    <property type="entry name" value="P-loop_NTPase"/>
</dbReference>
<feature type="domain" description="Nephrocystin 3-like N-terminal" evidence="2">
    <location>
        <begin position="36"/>
        <end position="187"/>
    </location>
</feature>
<dbReference type="PANTHER" id="PTHR10039:SF14">
    <property type="entry name" value="NACHT DOMAIN-CONTAINING PROTEIN"/>
    <property type="match status" value="1"/>
</dbReference>
<evidence type="ECO:0000313" key="3">
    <source>
        <dbReference type="EMBL" id="KJA25222.1"/>
    </source>
</evidence>
<dbReference type="Proteomes" id="UP000054270">
    <property type="component" value="Unassembled WGS sequence"/>
</dbReference>
<sequence>AFHNSKQRVDPPRCHKSTREAAILEDLFQWIVGNIPRETWIAWLNGAAGAGKSAICQSIAEICIQRGVKVTSFFFFRNDDTRSIIDPLVATLAYQIIQVLPEIKDDIVQTIETHPLIFEQSLETQFDLLIIKPLRQLQVSTEVSTILVIIDGVDECSGDEIQVDMIHTIAELLHSKDLPLIVLFASRCENQIQMAFDSECMDDILKRLPLDHEYSSFDDIRSFLNDKLNDIKRSHPFRRSLGSSWPPADHVEEIVNKSSGQFVYASVVVRFLSLPSHHPSTQLDIIRGLRPAGRITT</sequence>
<dbReference type="InterPro" id="IPR056884">
    <property type="entry name" value="NPHP3-like_N"/>
</dbReference>
<dbReference type="PANTHER" id="PTHR10039">
    <property type="entry name" value="AMELOGENIN"/>
    <property type="match status" value="1"/>
</dbReference>
<dbReference type="Gene3D" id="3.40.50.300">
    <property type="entry name" value="P-loop containing nucleotide triphosphate hydrolases"/>
    <property type="match status" value="1"/>
</dbReference>
<keyword evidence="1" id="KW-0677">Repeat</keyword>
<dbReference type="OMA" id="FASRCEN"/>
<gene>
    <name evidence="3" type="ORF">HYPSUDRAFT_135167</name>
</gene>
<proteinExistence type="predicted"/>
<evidence type="ECO:0000256" key="1">
    <source>
        <dbReference type="ARBA" id="ARBA00022737"/>
    </source>
</evidence>
<dbReference type="EMBL" id="KN817533">
    <property type="protein sequence ID" value="KJA25222.1"/>
    <property type="molecule type" value="Genomic_DNA"/>
</dbReference>
<dbReference type="Pfam" id="PF24883">
    <property type="entry name" value="NPHP3_N"/>
    <property type="match status" value="1"/>
</dbReference>
<evidence type="ECO:0000259" key="2">
    <source>
        <dbReference type="Pfam" id="PF24883"/>
    </source>
</evidence>
<accession>A0A0D2LD18</accession>
<name>A0A0D2LD18_HYPSF</name>
<organism evidence="3 4">
    <name type="scientific">Hypholoma sublateritium (strain FD-334 SS-4)</name>
    <dbReference type="NCBI Taxonomy" id="945553"/>
    <lineage>
        <taxon>Eukaryota</taxon>
        <taxon>Fungi</taxon>
        <taxon>Dikarya</taxon>
        <taxon>Basidiomycota</taxon>
        <taxon>Agaricomycotina</taxon>
        <taxon>Agaricomycetes</taxon>
        <taxon>Agaricomycetidae</taxon>
        <taxon>Agaricales</taxon>
        <taxon>Agaricineae</taxon>
        <taxon>Strophariaceae</taxon>
        <taxon>Hypholoma</taxon>
    </lineage>
</organism>
<reference evidence="4" key="1">
    <citation type="submission" date="2014-04" db="EMBL/GenBank/DDBJ databases">
        <title>Evolutionary Origins and Diversification of the Mycorrhizal Mutualists.</title>
        <authorList>
            <consortium name="DOE Joint Genome Institute"/>
            <consortium name="Mycorrhizal Genomics Consortium"/>
            <person name="Kohler A."/>
            <person name="Kuo A."/>
            <person name="Nagy L.G."/>
            <person name="Floudas D."/>
            <person name="Copeland A."/>
            <person name="Barry K.W."/>
            <person name="Cichocki N."/>
            <person name="Veneault-Fourrey C."/>
            <person name="LaButti K."/>
            <person name="Lindquist E.A."/>
            <person name="Lipzen A."/>
            <person name="Lundell T."/>
            <person name="Morin E."/>
            <person name="Murat C."/>
            <person name="Riley R."/>
            <person name="Ohm R."/>
            <person name="Sun H."/>
            <person name="Tunlid A."/>
            <person name="Henrissat B."/>
            <person name="Grigoriev I.V."/>
            <person name="Hibbett D.S."/>
            <person name="Martin F."/>
        </authorList>
    </citation>
    <scope>NUCLEOTIDE SEQUENCE [LARGE SCALE GENOMIC DNA]</scope>
    <source>
        <strain evidence="4">FD-334 SS-4</strain>
    </source>
</reference>
<dbReference type="SUPFAM" id="SSF52540">
    <property type="entry name" value="P-loop containing nucleoside triphosphate hydrolases"/>
    <property type="match status" value="1"/>
</dbReference>
<feature type="non-terminal residue" evidence="3">
    <location>
        <position position="1"/>
    </location>
</feature>
<evidence type="ECO:0000313" key="4">
    <source>
        <dbReference type="Proteomes" id="UP000054270"/>
    </source>
</evidence>
<protein>
    <recommendedName>
        <fullName evidence="2">Nephrocystin 3-like N-terminal domain-containing protein</fullName>
    </recommendedName>
</protein>
<dbReference type="OrthoDB" id="5967843at2759"/>